<name>A0A445E835_ARAHY</name>
<accession>A0A445E835</accession>
<proteinExistence type="predicted"/>
<comment type="caution">
    <text evidence="3">The sequence shown here is derived from an EMBL/GenBank/DDBJ whole genome shotgun (WGS) entry which is preliminary data.</text>
</comment>
<keyword evidence="4" id="KW-1185">Reference proteome</keyword>
<gene>
    <name evidence="3" type="ORF">Ahy_A02g005835</name>
</gene>
<evidence type="ECO:0000313" key="3">
    <source>
        <dbReference type="EMBL" id="RYR71598.1"/>
    </source>
</evidence>
<dbReference type="PANTHER" id="PTHR46236">
    <property type="entry name" value="TRAF-LIKE SUPERFAMILY PROTEIN"/>
    <property type="match status" value="1"/>
</dbReference>
<dbReference type="SUPFAM" id="SSF49599">
    <property type="entry name" value="TRAF domain-like"/>
    <property type="match status" value="3"/>
</dbReference>
<dbReference type="InterPro" id="IPR002083">
    <property type="entry name" value="MATH/TRAF_dom"/>
</dbReference>
<feature type="coiled-coil region" evidence="2">
    <location>
        <begin position="246"/>
        <end position="294"/>
    </location>
</feature>
<dbReference type="Proteomes" id="UP000289738">
    <property type="component" value="Chromosome A02"/>
</dbReference>
<evidence type="ECO:0000313" key="4">
    <source>
        <dbReference type="Proteomes" id="UP000289738"/>
    </source>
</evidence>
<evidence type="ECO:0000256" key="1">
    <source>
        <dbReference type="ARBA" id="ARBA00023054"/>
    </source>
</evidence>
<evidence type="ECO:0008006" key="5">
    <source>
        <dbReference type="Google" id="ProtNLM"/>
    </source>
</evidence>
<dbReference type="InterPro" id="IPR050804">
    <property type="entry name" value="MCC"/>
</dbReference>
<organism evidence="3 4">
    <name type="scientific">Arachis hypogaea</name>
    <name type="common">Peanut</name>
    <dbReference type="NCBI Taxonomy" id="3818"/>
    <lineage>
        <taxon>Eukaryota</taxon>
        <taxon>Viridiplantae</taxon>
        <taxon>Streptophyta</taxon>
        <taxon>Embryophyta</taxon>
        <taxon>Tracheophyta</taxon>
        <taxon>Spermatophyta</taxon>
        <taxon>Magnoliopsida</taxon>
        <taxon>eudicotyledons</taxon>
        <taxon>Gunneridae</taxon>
        <taxon>Pentapetalae</taxon>
        <taxon>rosids</taxon>
        <taxon>fabids</taxon>
        <taxon>Fabales</taxon>
        <taxon>Fabaceae</taxon>
        <taxon>Papilionoideae</taxon>
        <taxon>50 kb inversion clade</taxon>
        <taxon>dalbergioids sensu lato</taxon>
        <taxon>Dalbergieae</taxon>
        <taxon>Pterocarpus clade</taxon>
        <taxon>Arachis</taxon>
    </lineage>
</organism>
<protein>
    <recommendedName>
        <fullName evidence="5">MATH domain-containing protein</fullName>
    </recommendedName>
</protein>
<dbReference type="PANTHER" id="PTHR46236:SF36">
    <property type="entry name" value="MATH (MEPRIN AND TRAF-C-LIKE) DOMAIN PROTEIN"/>
    <property type="match status" value="1"/>
</dbReference>
<keyword evidence="1 2" id="KW-0175">Coiled coil</keyword>
<evidence type="ECO:0000256" key="2">
    <source>
        <dbReference type="SAM" id="Coils"/>
    </source>
</evidence>
<dbReference type="CDD" id="cd00121">
    <property type="entry name" value="MATH"/>
    <property type="match status" value="1"/>
</dbReference>
<dbReference type="AlphaFoldDB" id="A0A445E835"/>
<reference evidence="3 4" key="1">
    <citation type="submission" date="2019-01" db="EMBL/GenBank/DDBJ databases">
        <title>Sequencing of cultivated peanut Arachis hypogaea provides insights into genome evolution and oil improvement.</title>
        <authorList>
            <person name="Chen X."/>
        </authorList>
    </citation>
    <scope>NUCLEOTIDE SEQUENCE [LARGE SCALE GENOMIC DNA]</scope>
    <source>
        <strain evidence="4">cv. Fuhuasheng</strain>
        <tissue evidence="3">Leaves</tissue>
    </source>
</reference>
<dbReference type="InterPro" id="IPR008974">
    <property type="entry name" value="TRAF-like"/>
</dbReference>
<dbReference type="EMBL" id="SDMP01000002">
    <property type="protein sequence ID" value="RYR71598.1"/>
    <property type="molecule type" value="Genomic_DNA"/>
</dbReference>
<dbReference type="STRING" id="3818.A0A445E835"/>
<sequence length="706" mass="82047">MVKEEMVTKLKGYVVDLEDRRMEKEQEEVKVLTTSKFTWTINNFYSPQCWCKNFYSETFFVGPYSWQIAMIRESENINIRLLKKGVVLSFKVCSHLVFYHENGFVVNDTSIVVAEVSVNGLGLDHDQNHPCSVMKSTALFLDFMGLCKIEKDYVQLLEKSYSKYPSLIESHIKRNRSQRFNELSFTTLGKLLHFLKTKKVKDMKRYDACKELQDLWDEAEIRFDDLSWLEPHVKSALSYFKNASKVERLKANVVDLEEKAKTLKAEAIAIDAVLETTKKELAKAKEEYQKATVETIVKRIVLYPFENEEEEECECLSIYLDAGDSAHLPDEWIRNARFKLSLINQIDEKMTETKEFKRHAHCWASLSSLKQNPARCRRRKRRMEKEQQEVKVLTLTTANFTWTINNFSSLIHLLRHLLRWPLFLIAIQRSIPYIYLRGLLVDRLYAADIDNNVPVGRRSLNFKLSLVDQLQCKSMITKESGNINIHRPKKGVDVVSLRVLYSDAKNGFLENDTCIVVAEVSVNDLGLDHDQNRPCSLMKSTALFWDFRGLCKMEKDYVQLLEKSCSKYPSLIESHRKRNRSQRFNQLSFTTLGKLLHFLKTKKVKDMKSDDACKELQDLWDEAEIRFDDLSWLEPHVKSALSYFDNAAKVEKHEGHVVDLEEKIKTLKAEAIAIDAVLETTKKELAMLEEGFVEIDLDDQLGYGLP</sequence>
<dbReference type="Gene3D" id="2.60.210.10">
    <property type="entry name" value="Apoptosis, Tumor Necrosis Factor Receptor Associated Protein 2, Chain A"/>
    <property type="match status" value="2"/>
</dbReference>